<organism evidence="8 9">
    <name type="scientific">Legionella jamestowniensis</name>
    <dbReference type="NCBI Taxonomy" id="455"/>
    <lineage>
        <taxon>Bacteria</taxon>
        <taxon>Pseudomonadati</taxon>
        <taxon>Pseudomonadota</taxon>
        <taxon>Gammaproteobacteria</taxon>
        <taxon>Legionellales</taxon>
        <taxon>Legionellaceae</taxon>
        <taxon>Legionella</taxon>
    </lineage>
</organism>
<comment type="similarity">
    <text evidence="6 7">Belongs to the FliO/MopB family.</text>
</comment>
<evidence type="ECO:0000256" key="1">
    <source>
        <dbReference type="ARBA" id="ARBA00022475"/>
    </source>
</evidence>
<evidence type="ECO:0000256" key="3">
    <source>
        <dbReference type="ARBA" id="ARBA00022989"/>
    </source>
</evidence>
<dbReference type="PATRIC" id="fig|455.5.peg.398"/>
<dbReference type="GO" id="GO:0009425">
    <property type="term" value="C:bacterial-type flagellum basal body"/>
    <property type="evidence" value="ECO:0007669"/>
    <property type="project" value="UniProtKB-SubCell"/>
</dbReference>
<dbReference type="EMBL" id="LNYG01000007">
    <property type="protein sequence ID" value="KTD12161.1"/>
    <property type="molecule type" value="Genomic_DNA"/>
</dbReference>
<comment type="caution">
    <text evidence="8">The sequence shown here is derived from an EMBL/GenBank/DDBJ whole genome shotgun (WGS) entry which is preliminary data.</text>
</comment>
<name>A0A0W0UWA9_9GAMM</name>
<keyword evidence="4 7" id="KW-0472">Membrane</keyword>
<proteinExistence type="inferred from homology"/>
<dbReference type="PANTHER" id="PTHR38766">
    <property type="entry name" value="FLAGELLAR PROTEIN FLIO"/>
    <property type="match status" value="1"/>
</dbReference>
<evidence type="ECO:0000313" key="8">
    <source>
        <dbReference type="EMBL" id="KTD12161.1"/>
    </source>
</evidence>
<dbReference type="OrthoDB" id="5741235at2"/>
<dbReference type="Pfam" id="PF04347">
    <property type="entry name" value="FliO"/>
    <property type="match status" value="1"/>
</dbReference>
<evidence type="ECO:0000256" key="2">
    <source>
        <dbReference type="ARBA" id="ARBA00022692"/>
    </source>
</evidence>
<reference evidence="8 9" key="1">
    <citation type="submission" date="2015-11" db="EMBL/GenBank/DDBJ databases">
        <title>Genomic analysis of 38 Legionella species identifies large and diverse effector repertoires.</title>
        <authorList>
            <person name="Burstein D."/>
            <person name="Amaro F."/>
            <person name="Zusman T."/>
            <person name="Lifshitz Z."/>
            <person name="Cohen O."/>
            <person name="Gilbert J.A."/>
            <person name="Pupko T."/>
            <person name="Shuman H.A."/>
            <person name="Segal G."/>
        </authorList>
    </citation>
    <scope>NUCLEOTIDE SEQUENCE [LARGE SCALE GENOMIC DNA]</scope>
    <source>
        <strain evidence="8 9">JA-26-G1-E2</strain>
    </source>
</reference>
<evidence type="ECO:0000313" key="9">
    <source>
        <dbReference type="Proteomes" id="UP000054715"/>
    </source>
</evidence>
<accession>A0A0W0UWA9</accession>
<dbReference type="PANTHER" id="PTHR38766:SF1">
    <property type="entry name" value="FLAGELLAR PROTEIN FLIO"/>
    <property type="match status" value="1"/>
</dbReference>
<dbReference type="AlphaFoldDB" id="A0A0W0UWA9"/>
<keyword evidence="5 7" id="KW-0975">Bacterial flagellum</keyword>
<evidence type="ECO:0000256" key="7">
    <source>
        <dbReference type="RuleBase" id="RU362064"/>
    </source>
</evidence>
<gene>
    <name evidence="8" type="primary">fliO</name>
    <name evidence="8" type="ORF">Ljam_0377</name>
</gene>
<dbReference type="InterPro" id="IPR022781">
    <property type="entry name" value="Flagellar_biosynth_FliO"/>
</dbReference>
<evidence type="ECO:0000256" key="6">
    <source>
        <dbReference type="ARBA" id="ARBA00037937"/>
    </source>
</evidence>
<keyword evidence="2 7" id="KW-0812">Transmembrane</keyword>
<comment type="subcellular location">
    <subcellularLocation>
        <location evidence="7">Cell membrane</location>
    </subcellularLocation>
    <subcellularLocation>
        <location evidence="7">Bacterial flagellum basal body</location>
    </subcellularLocation>
</comment>
<evidence type="ECO:0000256" key="5">
    <source>
        <dbReference type="ARBA" id="ARBA00023143"/>
    </source>
</evidence>
<keyword evidence="3 7" id="KW-1133">Transmembrane helix</keyword>
<keyword evidence="8" id="KW-0282">Flagellum</keyword>
<dbReference type="Proteomes" id="UP000054715">
    <property type="component" value="Unassembled WGS sequence"/>
</dbReference>
<dbReference type="NCBIfam" id="TIGR03500">
    <property type="entry name" value="FliO_TIGR"/>
    <property type="match status" value="1"/>
</dbReference>
<keyword evidence="1 7" id="KW-1003">Cell membrane</keyword>
<keyword evidence="8" id="KW-0966">Cell projection</keyword>
<feature type="transmembrane region" description="Helical" evidence="7">
    <location>
        <begin position="30"/>
        <end position="50"/>
    </location>
</feature>
<dbReference type="GO" id="GO:0044781">
    <property type="term" value="P:bacterial-type flagellum organization"/>
    <property type="evidence" value="ECO:0007669"/>
    <property type="project" value="UniProtKB-UniRule"/>
</dbReference>
<sequence length="130" mass="14254">MRRWLWVFFPVTAWANNASKASSISNSELLRVMSGLLLVVGVIVFLSWLLRRLNNAGLGNSNGFKVIASMSLGTREKIMLINTGNRFLLLGVTSGSINTLHDFGEELPVGFLSDTKTSFSEFLKTALGKS</sequence>
<evidence type="ECO:0000256" key="4">
    <source>
        <dbReference type="ARBA" id="ARBA00023136"/>
    </source>
</evidence>
<keyword evidence="8" id="KW-0969">Cilium</keyword>
<protein>
    <recommendedName>
        <fullName evidence="7">Flagellar protein</fullName>
    </recommendedName>
</protein>
<dbReference type="STRING" id="455.Ljam_0377"/>
<dbReference type="InterPro" id="IPR052205">
    <property type="entry name" value="FliO/MopB"/>
</dbReference>
<dbReference type="RefSeq" id="WP_058448446.1">
    <property type="nucleotide sequence ID" value="NZ_CAAAJF010000003.1"/>
</dbReference>
<dbReference type="GO" id="GO:0005886">
    <property type="term" value="C:plasma membrane"/>
    <property type="evidence" value="ECO:0007669"/>
    <property type="project" value="UniProtKB-SubCell"/>
</dbReference>